<dbReference type="EMBL" id="JAAITT010000112">
    <property type="protein sequence ID" value="NSJ52740.1"/>
    <property type="molecule type" value="Genomic_DNA"/>
</dbReference>
<dbReference type="PROSITE" id="PS50943">
    <property type="entry name" value="HTH_CROC1"/>
    <property type="match status" value="1"/>
</dbReference>
<dbReference type="Pfam" id="PF01381">
    <property type="entry name" value="HTH_3"/>
    <property type="match status" value="1"/>
</dbReference>
<evidence type="ECO:0000259" key="1">
    <source>
        <dbReference type="PROSITE" id="PS50943"/>
    </source>
</evidence>
<keyword evidence="3" id="KW-1185">Reference proteome</keyword>
<name>A0ABX2HWL0_9FIRM</name>
<evidence type="ECO:0000313" key="3">
    <source>
        <dbReference type="Proteomes" id="UP000669239"/>
    </source>
</evidence>
<feature type="domain" description="HTH cro/C1-type" evidence="1">
    <location>
        <begin position="71"/>
        <end position="95"/>
    </location>
</feature>
<gene>
    <name evidence="2" type="ORF">G5B36_29350</name>
</gene>
<comment type="caution">
    <text evidence="2">The sequence shown here is derived from an EMBL/GenBank/DDBJ whole genome shotgun (WGS) entry which is preliminary data.</text>
</comment>
<proteinExistence type="predicted"/>
<dbReference type="InterPro" id="IPR001387">
    <property type="entry name" value="Cro/C1-type_HTH"/>
</dbReference>
<sequence length="96" mass="10362">MSDLVTKIGLNDVKQSFNSKAGIATVSGTKDGIQHTITLTKQLHGVIQTTAQFAVNMGRDALIAQAKDLSKQGYKQQQIALMLGVSQATISKYLRK</sequence>
<organism evidence="2 3">
    <name type="scientific">Enterocloster aldenensis</name>
    <dbReference type="NCBI Taxonomy" id="358742"/>
    <lineage>
        <taxon>Bacteria</taxon>
        <taxon>Bacillati</taxon>
        <taxon>Bacillota</taxon>
        <taxon>Clostridia</taxon>
        <taxon>Lachnospirales</taxon>
        <taxon>Lachnospiraceae</taxon>
        <taxon>Enterocloster</taxon>
    </lineage>
</organism>
<protein>
    <submittedName>
        <fullName evidence="2">Helix-turn-helix domain-containing protein</fullName>
    </submittedName>
</protein>
<reference evidence="2 3" key="1">
    <citation type="journal article" date="2020" name="Cell Host Microbe">
        <title>Functional and Genomic Variation between Human-Derived Isolates of Lachnospiraceae Reveals Inter- and Intra-Species Diversity.</title>
        <authorList>
            <person name="Sorbara M.T."/>
            <person name="Littmann E.R."/>
            <person name="Fontana E."/>
            <person name="Moody T.U."/>
            <person name="Kohout C.E."/>
            <person name="Gjonbalaj M."/>
            <person name="Eaton V."/>
            <person name="Seok R."/>
            <person name="Leiner I.M."/>
            <person name="Pamer E.G."/>
        </authorList>
    </citation>
    <scope>NUCLEOTIDE SEQUENCE [LARGE SCALE GENOMIC DNA]</scope>
    <source>
        <strain evidence="2 3">MSK.1.17</strain>
    </source>
</reference>
<dbReference type="Gene3D" id="1.10.10.60">
    <property type="entry name" value="Homeodomain-like"/>
    <property type="match status" value="1"/>
</dbReference>
<evidence type="ECO:0000313" key="2">
    <source>
        <dbReference type="EMBL" id="NSJ52740.1"/>
    </source>
</evidence>
<accession>A0ABX2HWL0</accession>
<dbReference type="Proteomes" id="UP000669239">
    <property type="component" value="Unassembled WGS sequence"/>
</dbReference>